<dbReference type="GO" id="GO:0005634">
    <property type="term" value="C:nucleus"/>
    <property type="evidence" value="ECO:0000318"/>
    <property type="project" value="GO_Central"/>
</dbReference>
<dbReference type="OrthoDB" id="3666223at2759"/>
<evidence type="ECO:0000256" key="7">
    <source>
        <dbReference type="ARBA" id="ARBA00034703"/>
    </source>
</evidence>
<evidence type="ECO:0000256" key="9">
    <source>
        <dbReference type="SAM" id="MobiDB-lite"/>
    </source>
</evidence>
<evidence type="ECO:0000313" key="13">
    <source>
        <dbReference type="RefSeq" id="XP_041439686.1"/>
    </source>
</evidence>
<comment type="similarity">
    <text evidence="7">Belongs to the BCOR family.</text>
</comment>
<feature type="region of interest" description="Disordered" evidence="9">
    <location>
        <begin position="713"/>
        <end position="787"/>
    </location>
</feature>
<dbReference type="GeneID" id="108705564"/>
<dbReference type="InterPro" id="IPR038227">
    <property type="entry name" value="PUFD_som_sf"/>
</dbReference>
<dbReference type="GO" id="GO:0003714">
    <property type="term" value="F:transcription corepressor activity"/>
    <property type="evidence" value="ECO:0000318"/>
    <property type="project" value="GO_Central"/>
</dbReference>
<dbReference type="Proteomes" id="UP000186698">
    <property type="component" value="Chromosome 2S"/>
</dbReference>
<feature type="compositionally biased region" description="Basic and acidic residues" evidence="9">
    <location>
        <begin position="426"/>
        <end position="435"/>
    </location>
</feature>
<feature type="region of interest" description="Disordered" evidence="9">
    <location>
        <begin position="1268"/>
        <end position="1303"/>
    </location>
</feature>
<evidence type="ECO:0000313" key="16">
    <source>
        <dbReference type="RefSeq" id="XP_041439689.1"/>
    </source>
</evidence>
<dbReference type="SMART" id="SM00248">
    <property type="entry name" value="ANK"/>
    <property type="match status" value="3"/>
</dbReference>
<dbReference type="GO" id="GO:0000122">
    <property type="term" value="P:negative regulation of transcription by RNA polymerase II"/>
    <property type="evidence" value="ECO:0000318"/>
    <property type="project" value="GO_Central"/>
</dbReference>
<dbReference type="SUPFAM" id="SSF48403">
    <property type="entry name" value="Ankyrin repeat"/>
    <property type="match status" value="1"/>
</dbReference>
<keyword evidence="2" id="KW-1017">Isopeptide bond</keyword>
<evidence type="ECO:0000259" key="11">
    <source>
        <dbReference type="Pfam" id="PF16553"/>
    </source>
</evidence>
<dbReference type="KEGG" id="xla:108705564"/>
<reference evidence="12" key="1">
    <citation type="submission" date="2024-06" db="UniProtKB">
        <authorList>
            <consortium name="RefSeq"/>
        </authorList>
    </citation>
    <scope>NUCLEOTIDE SEQUENCE [LARGE SCALE GENOMIC DNA]</scope>
    <source>
        <strain evidence="12 14">J_2021</strain>
        <tissue evidence="14 15">Erythrocytes</tissue>
    </source>
</reference>
<dbReference type="RefSeq" id="XP_041439686.1">
    <property type="nucleotide sequence ID" value="XM_041583752.1"/>
</dbReference>
<proteinExistence type="inferred from homology"/>
<evidence type="ECO:0000256" key="4">
    <source>
        <dbReference type="ARBA" id="ARBA00022737"/>
    </source>
</evidence>
<feature type="region of interest" description="Disordered" evidence="9">
    <location>
        <begin position="312"/>
        <end position="341"/>
    </location>
</feature>
<evidence type="ECO:0000313" key="14">
    <source>
        <dbReference type="RefSeq" id="XP_041439687.1"/>
    </source>
</evidence>
<dbReference type="RefSeq" id="XP_041439690.1">
    <property type="nucleotide sequence ID" value="XM_041583756.1"/>
</dbReference>
<dbReference type="Gene3D" id="1.25.40.20">
    <property type="entry name" value="Ankyrin repeat-containing domain"/>
    <property type="match status" value="1"/>
</dbReference>
<organism evidence="12 17">
    <name type="scientific">Xenopus laevis</name>
    <name type="common">African clawed frog</name>
    <dbReference type="NCBI Taxonomy" id="8355"/>
    <lineage>
        <taxon>Eukaryota</taxon>
        <taxon>Metazoa</taxon>
        <taxon>Chordata</taxon>
        <taxon>Craniata</taxon>
        <taxon>Vertebrata</taxon>
        <taxon>Euteleostomi</taxon>
        <taxon>Amphibia</taxon>
        <taxon>Batrachia</taxon>
        <taxon>Anura</taxon>
        <taxon>Pipoidea</taxon>
        <taxon>Pipidae</taxon>
        <taxon>Xenopodinae</taxon>
        <taxon>Xenopus</taxon>
        <taxon>Xenopus</taxon>
    </lineage>
</organism>
<protein>
    <submittedName>
        <fullName evidence="13 14">BCL-6 corepressor isoform X1</fullName>
    </submittedName>
</protein>
<feature type="compositionally biased region" description="Low complexity" evidence="9">
    <location>
        <begin position="326"/>
        <end position="340"/>
    </location>
</feature>
<feature type="compositionally biased region" description="Basic and acidic residues" evidence="9">
    <location>
        <begin position="775"/>
        <end position="787"/>
    </location>
</feature>
<dbReference type="PANTHER" id="PTHR24117">
    <property type="entry name" value="AGAP007537-PB"/>
    <property type="match status" value="1"/>
</dbReference>
<keyword evidence="6" id="KW-0539">Nucleus</keyword>
<feature type="region of interest" description="Disordered" evidence="9">
    <location>
        <begin position="1325"/>
        <end position="1360"/>
    </location>
</feature>
<dbReference type="InterPro" id="IPR032365">
    <property type="entry name" value="PUFD"/>
</dbReference>
<dbReference type="Pfam" id="PF15808">
    <property type="entry name" value="BCOR"/>
    <property type="match status" value="1"/>
</dbReference>
<dbReference type="Pfam" id="PF16553">
    <property type="entry name" value="PUFD"/>
    <property type="match status" value="1"/>
</dbReference>
<dbReference type="InterPro" id="IPR002110">
    <property type="entry name" value="Ankyrin_rpt"/>
</dbReference>
<evidence type="ECO:0000256" key="6">
    <source>
        <dbReference type="ARBA" id="ARBA00023242"/>
    </source>
</evidence>
<dbReference type="RefSeq" id="XP_041439689.1">
    <property type="nucleotide sequence ID" value="XM_041583755.1"/>
</dbReference>
<keyword evidence="5" id="KW-0832">Ubl conjugation</keyword>
<feature type="repeat" description="ANK" evidence="8">
    <location>
        <begin position="1457"/>
        <end position="1489"/>
    </location>
</feature>
<comment type="subcellular location">
    <subcellularLocation>
        <location evidence="1">Nucleus</location>
    </subcellularLocation>
</comment>
<gene>
    <name evidence="13 14 15 16 17" type="primary">bcor.S</name>
</gene>
<sequence length="1713" mass="190685">MLSASPLYGNVHSWMSNERVRMCGINEDRKVLINDGDIQKARLELREDHLGHTLVEAAAVHRIDSLTALTMDRTGLMQEGMRVPSGMVYPTLCGLGPEKVREPSRTIPGLGYVSNRNPDLQYKPTAAETMDNSHMSVKQSNGFNPLFKTPPGLQKAPVSTSESLVMERSSSDKQNPLSVNGANYLRIPWMNPYMENTSPAMYPFIDSPNKYSLNMYKAFLPQQSAYSIPQHLAYSPVCPNGERFVYIPPSHYVGPHVTSGLAPSMKIPPPSAAPAIPTSVHCLEKNLPWKIGVSHGSAVDSHVYSHLPNSKQPRVTCAKSTTGNISPELLSPSQRPSSRLHCPVQQVGDSFSEFQAPFVKIPTPPTSIVHSKPLTNVSSDFPPLRIPNIKFHKNHEPQIAQVQAPLKKNRDRKESKSPVLMQKQMSHKDGGEKPLDLSSKFGDADTSKVECTENLPSILHLASHVNTKGLTSRDSHKEAVSPSTNSSGMVRPEIISTAASSWVVPGIIHKEETNGIIMSLKNKTLERVMPQQRSSSCPRMGSAESAVGINPGIVPPMGRPASASPAPNANAEVRNPENCNKSVIQQVPTSVTTSVKNNRVVKPSVPECTMKVNENSMPPAAPMFVHQSEPFCSPPLAYPSSFIPYQVSETLALSHLHLHSKAPVYPHPLLLSNGSLFPGPTAPKPGIPYSIPTNRDYMTYQDTLGMVHPILLPPSTIEMSKDGQERRSRSHERPRYDDSPPRSRLLDISDSNSKLNFDVPADKALKTHHSSRHVSKQEKLSTNAERDAKSNTNLVMNGFVPENFKTNNMTAEKPEQGLQNRELITREEFQRTNEFHRSFQVSKPTKLESPVFHYRQESPLGNQNTDCSAAEACARFLAPPESNDIPVGNFNRVQEKSQPFLGPNGQSDIEMIESLGRDAADEFETINGKLVKTKSSKLTKRIENSAGYVADRFKCLTTELYADSSQLGREQRALQIEGLEEDSILSPPAAYCERAMMRFSELEMKEQEEHMPSKDNESGKQFTEWGELKPSVAKPVATSVEHSGNIQMEEVEKNTFVNMDEIAKYPEREYLKGDCPFQRMNLYEEAVLPADNFSQGHCLGVKRKHPEEIQPEEFRHSLSTEEALQEDTQAKRKRIDDHCGKDFVDFSSKVLADSHSNEVTNLKVCIELTGLHPKKQRHLQHLRELGQQCRKDSSEIRGVSETENKLKPWEEEQAVKKKTESKCTGRLESIKTDVPEEGSNCLQGTQADLMYFYLCYANTSVSPYPKGFPSGCPSSKQQNQVHSTLASRLTSKQQKIRDNHKSNVHIADEEGDVQVTSLLEDYTDCEKPSGKRQCKTKHLAPQERRRRKRLSVSGDDSRDEKVVLMGHKKHAECSADESPVKIQDQMASAVQTPSLALPNIVQETTPSRPMPPEARRLIVNKNAGETLLQRAARLGYEEVVLYCLESKSCEVNHRDNAGYCALHEACARGWLSIVRHLLEHGADVNCSAQDGTRPIHDAVENDHLEIVRLLLSYGADPTLATYSGRTIAKMTHSEAMETFLTEYLTDLQGRSWDDPGLSWDFYGSSVCDLKEDSGFDILANPPGPDEEDDGYKDAFEFEFSDSPLLPCYNIQVSLSQGPRNWMLLSEVTKRLKMSSQTFTAENPHLEIVSITEAEFYKQVSLSQLFSSPEGLEGFSPDSKGLVELVEFTNELQTLLGSSIEWVDPENETTYSGC</sequence>
<feature type="compositionally biased region" description="Polar residues" evidence="9">
    <location>
        <begin position="1272"/>
        <end position="1293"/>
    </location>
</feature>
<feature type="region of interest" description="Disordered" evidence="9">
    <location>
        <begin position="404"/>
        <end position="443"/>
    </location>
</feature>
<keyword evidence="4" id="KW-0677">Repeat</keyword>
<keyword evidence="8" id="KW-0040">ANK repeat</keyword>
<feature type="compositionally biased region" description="Basic and acidic residues" evidence="9">
    <location>
        <begin position="719"/>
        <end position="747"/>
    </location>
</feature>
<dbReference type="RefSeq" id="XP_041439687.1">
    <property type="nucleotide sequence ID" value="XM_041583753.1"/>
</dbReference>
<evidence type="ECO:0000256" key="1">
    <source>
        <dbReference type="ARBA" id="ARBA00004123"/>
    </source>
</evidence>
<evidence type="ECO:0000313" key="17">
    <source>
        <dbReference type="RefSeq" id="XP_041439690.1"/>
    </source>
</evidence>
<reference evidence="13 17" key="2">
    <citation type="submission" date="2025-04" db="UniProtKB">
        <authorList>
            <consortium name="RefSeq"/>
        </authorList>
    </citation>
    <scope>IDENTIFICATION</scope>
    <source>
        <strain evidence="13 17">J_2021</strain>
        <tissue evidence="13 17">Erythrocytes</tissue>
    </source>
</reference>
<keyword evidence="3" id="KW-0597">Phosphoprotein</keyword>
<evidence type="ECO:0000256" key="5">
    <source>
        <dbReference type="ARBA" id="ARBA00022843"/>
    </source>
</evidence>
<evidence type="ECO:0000256" key="3">
    <source>
        <dbReference type="ARBA" id="ARBA00022553"/>
    </source>
</evidence>
<dbReference type="InterPro" id="IPR047144">
    <property type="entry name" value="BCOR-like"/>
</dbReference>
<dbReference type="RefSeq" id="XP_041439688.1">
    <property type="nucleotide sequence ID" value="XM_041583754.1"/>
</dbReference>
<dbReference type="Pfam" id="PF12796">
    <property type="entry name" value="Ank_2"/>
    <property type="match status" value="1"/>
</dbReference>
<evidence type="ECO:0000256" key="2">
    <source>
        <dbReference type="ARBA" id="ARBA00022499"/>
    </source>
</evidence>
<dbReference type="InterPro" id="IPR036770">
    <property type="entry name" value="Ankyrin_rpt-contain_sf"/>
</dbReference>
<feature type="compositionally biased region" description="Polar residues" evidence="9">
    <location>
        <begin position="312"/>
        <end position="325"/>
    </location>
</feature>
<dbReference type="CTD" id="108705564"/>
<evidence type="ECO:0000313" key="12">
    <source>
        <dbReference type="Proteomes" id="UP000186698"/>
    </source>
</evidence>
<name>A0A8J1MF44_XENLA</name>
<dbReference type="PANTHER" id="PTHR24117:SF8">
    <property type="entry name" value="BCL-6 COREPRESSOR"/>
    <property type="match status" value="1"/>
</dbReference>
<feature type="domain" description="BCL-6 corepressor PCGF1 binding" evidence="11">
    <location>
        <begin position="1592"/>
        <end position="1704"/>
    </location>
</feature>
<dbReference type="PROSITE" id="PS50088">
    <property type="entry name" value="ANK_REPEAT"/>
    <property type="match status" value="2"/>
</dbReference>
<keyword evidence="12" id="KW-1185">Reference proteome</keyword>
<dbReference type="Gene3D" id="3.10.260.40">
    <property type="entry name" value="BCL-6 corepressor, PCGF1 binding domain"/>
    <property type="match status" value="1"/>
</dbReference>
<dbReference type="FunFam" id="1.25.40.20:FF:000032">
    <property type="entry name" value="BCL-6 corepressor isoform X1"/>
    <property type="match status" value="1"/>
</dbReference>
<dbReference type="InterPro" id="IPR031628">
    <property type="entry name" value="BCOR"/>
</dbReference>
<feature type="domain" description="BCL-6 corepressor non-ankyrin-repeat" evidence="10">
    <location>
        <begin position="1170"/>
        <end position="1381"/>
    </location>
</feature>
<feature type="region of interest" description="Disordered" evidence="9">
    <location>
        <begin position="469"/>
        <end position="488"/>
    </location>
</feature>
<accession>A0A8J1MF44</accession>
<evidence type="ECO:0000256" key="8">
    <source>
        <dbReference type="PROSITE-ProRule" id="PRU00023"/>
    </source>
</evidence>
<feature type="compositionally biased region" description="Basic residues" evidence="9">
    <location>
        <begin position="1330"/>
        <end position="1350"/>
    </location>
</feature>
<dbReference type="PROSITE" id="PS50297">
    <property type="entry name" value="ANK_REP_REGION"/>
    <property type="match status" value="2"/>
</dbReference>
<dbReference type="CDD" id="cd14261">
    <property type="entry name" value="PUFD"/>
    <property type="match status" value="1"/>
</dbReference>
<feature type="repeat" description="ANK" evidence="8">
    <location>
        <begin position="1490"/>
        <end position="1522"/>
    </location>
</feature>
<evidence type="ECO:0000313" key="15">
    <source>
        <dbReference type="RefSeq" id="XP_041439688.1"/>
    </source>
</evidence>
<evidence type="ECO:0000259" key="10">
    <source>
        <dbReference type="Pfam" id="PF15808"/>
    </source>
</evidence>